<name>A0ABP0K0X1_9DINO</name>
<feature type="compositionally biased region" description="Low complexity" evidence="5">
    <location>
        <begin position="875"/>
        <end position="896"/>
    </location>
</feature>
<evidence type="ECO:0000313" key="7">
    <source>
        <dbReference type="EMBL" id="CAK9020090.1"/>
    </source>
</evidence>
<evidence type="ECO:0000256" key="2">
    <source>
        <dbReference type="ARBA" id="ARBA00022692"/>
    </source>
</evidence>
<evidence type="ECO:0000256" key="3">
    <source>
        <dbReference type="ARBA" id="ARBA00022989"/>
    </source>
</evidence>
<feature type="transmembrane region" description="Helical" evidence="6">
    <location>
        <begin position="1098"/>
        <end position="1120"/>
    </location>
</feature>
<keyword evidence="3 6" id="KW-1133">Transmembrane helix</keyword>
<feature type="region of interest" description="Disordered" evidence="5">
    <location>
        <begin position="479"/>
        <end position="503"/>
    </location>
</feature>
<proteinExistence type="predicted"/>
<keyword evidence="8" id="KW-1185">Reference proteome</keyword>
<feature type="region of interest" description="Disordered" evidence="5">
    <location>
        <begin position="837"/>
        <end position="896"/>
    </location>
</feature>
<keyword evidence="2 6" id="KW-0812">Transmembrane</keyword>
<evidence type="ECO:0000256" key="4">
    <source>
        <dbReference type="ARBA" id="ARBA00023136"/>
    </source>
</evidence>
<dbReference type="Proteomes" id="UP001642464">
    <property type="component" value="Unassembled WGS sequence"/>
</dbReference>
<reference evidence="7 8" key="1">
    <citation type="submission" date="2024-02" db="EMBL/GenBank/DDBJ databases">
        <authorList>
            <person name="Chen Y."/>
            <person name="Shah S."/>
            <person name="Dougan E. K."/>
            <person name="Thang M."/>
            <person name="Chan C."/>
        </authorList>
    </citation>
    <scope>NUCLEOTIDE SEQUENCE [LARGE SCALE GENOMIC DNA]</scope>
</reference>
<keyword evidence="4 6" id="KW-0472">Membrane</keyword>
<dbReference type="EMBL" id="CAXAMM010009339">
    <property type="protein sequence ID" value="CAK9020090.1"/>
    <property type="molecule type" value="Genomic_DNA"/>
</dbReference>
<feature type="compositionally biased region" description="Polar residues" evidence="5">
    <location>
        <begin position="864"/>
        <end position="873"/>
    </location>
</feature>
<gene>
    <name evidence="7" type="ORF">SCF082_LOCUS14783</name>
</gene>
<protein>
    <submittedName>
        <fullName evidence="7">Peptidase_M10_C domain-containing protein</fullName>
    </submittedName>
</protein>
<comment type="subcellular location">
    <subcellularLocation>
        <location evidence="1">Membrane</location>
        <topology evidence="1">Single-pass membrane protein</topology>
    </subcellularLocation>
</comment>
<dbReference type="InterPro" id="IPR051694">
    <property type="entry name" value="Immunoregulatory_rcpt-like"/>
</dbReference>
<evidence type="ECO:0000256" key="5">
    <source>
        <dbReference type="SAM" id="MobiDB-lite"/>
    </source>
</evidence>
<feature type="compositionally biased region" description="Low complexity" evidence="5">
    <location>
        <begin position="199"/>
        <end position="246"/>
    </location>
</feature>
<feature type="region of interest" description="Disordered" evidence="5">
    <location>
        <begin position="533"/>
        <end position="575"/>
    </location>
</feature>
<evidence type="ECO:0000313" key="8">
    <source>
        <dbReference type="Proteomes" id="UP001642464"/>
    </source>
</evidence>
<feature type="region of interest" description="Disordered" evidence="5">
    <location>
        <begin position="199"/>
        <end position="302"/>
    </location>
</feature>
<evidence type="ECO:0000256" key="1">
    <source>
        <dbReference type="ARBA" id="ARBA00004167"/>
    </source>
</evidence>
<evidence type="ECO:0000256" key="6">
    <source>
        <dbReference type="SAM" id="Phobius"/>
    </source>
</evidence>
<accession>A0ABP0K0X1</accession>
<organism evidence="7 8">
    <name type="scientific">Durusdinium trenchii</name>
    <dbReference type="NCBI Taxonomy" id="1381693"/>
    <lineage>
        <taxon>Eukaryota</taxon>
        <taxon>Sar</taxon>
        <taxon>Alveolata</taxon>
        <taxon>Dinophyceae</taxon>
        <taxon>Suessiales</taxon>
        <taxon>Symbiodiniaceae</taxon>
        <taxon>Durusdinium</taxon>
    </lineage>
</organism>
<dbReference type="PANTHER" id="PTHR15549">
    <property type="entry name" value="PAIRED IMMUNOGLOBULIN-LIKE TYPE 2 RECEPTOR"/>
    <property type="match status" value="1"/>
</dbReference>
<comment type="caution">
    <text evidence="7">The sequence shown here is derived from an EMBL/GenBank/DDBJ whole genome shotgun (WGS) entry which is preliminary data.</text>
</comment>
<feature type="region of interest" description="Disordered" evidence="5">
    <location>
        <begin position="1127"/>
        <end position="1171"/>
    </location>
</feature>
<dbReference type="PANTHER" id="PTHR15549:SF26">
    <property type="entry name" value="AXIAL BUDDING PATTERN PROTEIN 2-RELATED"/>
    <property type="match status" value="1"/>
</dbReference>
<feature type="compositionally biased region" description="Low complexity" evidence="5">
    <location>
        <begin position="844"/>
        <end position="857"/>
    </location>
</feature>
<sequence>MGHGAAAEPQCGPLGGMTVCVDAEYDAAGDETVVEVYREGKRKVPNEKYVGMALPDEFSWARGDDERSMFAFLANSGRWKRINDCFGQSQNPKCNQPALRWLPDENGRKLFAGRCKPTEDLCSVDGANEAMDVRANFPFNEMIAGGKVYAKAELQGNVMEVTLAGEHEDFVLMAGEFDNTGRITTGVDEPWTVSFNANGTGTTGGEATAAPTDMTATEAPTEMTATESPTEMTATESPTEMTAPTSVATDAPTMVPTSLGTDAPTETPTSGAPTATPTDAPTMTPTTEAPTESPTTGAPTESPTAFEVLNAKEVLEEGNVTYAVDRNGVMNMVLQTKVGNTSKAYIGAAISDSGQMVNSSAIIAQLHEDGTTEISEYLLTSQNTSGIVEIARRRRSLAEDEADCSDHAVEVVTIDGEKFLRLEVCAAQIGDEPFAVMGSENETGSVRQLIFSVNPDTDEFVPHGLENVDSIEAIEADFPEAEATSGPTVGKPPSGDGGDDDSNTGAIVGGVIGGLAAIALIALAVVFAKKRKGSSGADDGDNYGQYTAPPPKADDAAQQPPPQPETIGRRADRDVRRRARRQILNAHEAEAWQKKQQTTTSCSSCKDLKMKWAGSRRAAAWCAVAAGTLLGRLGDEGLAMAQISREEKCDAALDVCADWRYDADRDVTIVLLYKTGKVKVPNEEFIGMSLPEEFKWTRGDEEREMFTFIANSAKWGQINDCFGQSQTAKCNQPALRWLPDENGRKLFAGRCKPADDVCLLEGTDVTMNVRTRLPFNEMKAGGTDYAISELKNNGIKLTLAGEYETFAIMAGEFDNTGRITTGVDTAVKMYFGDAVPGSGEGNETSTAPTSTPTVTPTDVEATDAPTQTPTELNGTLAPSTEAPTEAPTTGAPTEAPTVFEVVNTQDVLDEGNVTYVVDENGRMNMVLQTRIGNTSKAWLGVAISDSGNMIGSSAIIAQLHEDGSTEVDEYLLTAKNSNGIVEIDRRRRLDDDDDDDDDDDCEEDHSVQVVTIDGEKFLRLEVCETTIGDEPFVAAGEGDESDEVRQLIFAFNPETDDFVAHSLDSVDNVQALEAEFPGDLNNRNPGGGDGDGDSNTGAIVGGVIGGLAAVAIIAAIVVYARKDKGEKASATDDGQYAPPPAKADVAKPDVNGAAGDTGAQPPADPQQLHEV</sequence>
<feature type="compositionally biased region" description="Low complexity" evidence="5">
    <location>
        <begin position="263"/>
        <end position="302"/>
    </location>
</feature>